<protein>
    <submittedName>
        <fullName evidence="2">Uncharacterized protein</fullName>
    </submittedName>
</protein>
<feature type="region of interest" description="Disordered" evidence="1">
    <location>
        <begin position="83"/>
        <end position="102"/>
    </location>
</feature>
<evidence type="ECO:0000256" key="1">
    <source>
        <dbReference type="SAM" id="MobiDB-lite"/>
    </source>
</evidence>
<evidence type="ECO:0000313" key="2">
    <source>
        <dbReference type="EnsemblPlants" id="EMT00434"/>
    </source>
</evidence>
<organism evidence="2">
    <name type="scientific">Aegilops tauschii</name>
    <name type="common">Tausch's goatgrass</name>
    <name type="synonym">Aegilops squarrosa</name>
    <dbReference type="NCBI Taxonomy" id="37682"/>
    <lineage>
        <taxon>Eukaryota</taxon>
        <taxon>Viridiplantae</taxon>
        <taxon>Streptophyta</taxon>
        <taxon>Embryophyta</taxon>
        <taxon>Tracheophyta</taxon>
        <taxon>Spermatophyta</taxon>
        <taxon>Magnoliopsida</taxon>
        <taxon>Liliopsida</taxon>
        <taxon>Poales</taxon>
        <taxon>Poaceae</taxon>
        <taxon>BOP clade</taxon>
        <taxon>Pooideae</taxon>
        <taxon>Triticodae</taxon>
        <taxon>Triticeae</taxon>
        <taxon>Triticinae</taxon>
        <taxon>Aegilops</taxon>
    </lineage>
</organism>
<proteinExistence type="predicted"/>
<accession>R7VYK0</accession>
<sequence>MTMKDTQRSVSGDGTKVTGSLNKSAIIWDTCSQFLFLAAMGPGTVIGGAGVGSAVQGQDAGWDGHSCEAVGGEGLWHHEERPWIQGVGPRPPTREETMLVFP</sequence>
<name>R7VYK0_AEGTA</name>
<reference evidence="2" key="1">
    <citation type="submission" date="2015-06" db="UniProtKB">
        <authorList>
            <consortium name="EnsemblPlants"/>
        </authorList>
    </citation>
    <scope>IDENTIFICATION</scope>
</reference>
<dbReference type="AlphaFoldDB" id="R7VYK0"/>
<dbReference type="EnsemblPlants" id="EMT00434">
    <property type="protein sequence ID" value="EMT00434"/>
    <property type="gene ID" value="F775_25289"/>
</dbReference>
<feature type="compositionally biased region" description="Basic and acidic residues" evidence="1">
    <location>
        <begin position="92"/>
        <end position="102"/>
    </location>
</feature>